<proteinExistence type="predicted"/>
<gene>
    <name evidence="1" type="ORF">FA13DRAFT_1860450</name>
</gene>
<keyword evidence="2" id="KW-1185">Reference proteome</keyword>
<dbReference type="EMBL" id="QPFP01000025">
    <property type="protein sequence ID" value="TEB29788.1"/>
    <property type="molecule type" value="Genomic_DNA"/>
</dbReference>
<accession>A0A4Y7T761</accession>
<organism evidence="1 2">
    <name type="scientific">Coprinellus micaceus</name>
    <name type="common">Glistening ink-cap mushroom</name>
    <name type="synonym">Coprinus micaceus</name>
    <dbReference type="NCBI Taxonomy" id="71717"/>
    <lineage>
        <taxon>Eukaryota</taxon>
        <taxon>Fungi</taxon>
        <taxon>Dikarya</taxon>
        <taxon>Basidiomycota</taxon>
        <taxon>Agaricomycotina</taxon>
        <taxon>Agaricomycetes</taxon>
        <taxon>Agaricomycetidae</taxon>
        <taxon>Agaricales</taxon>
        <taxon>Agaricineae</taxon>
        <taxon>Psathyrellaceae</taxon>
        <taxon>Coprinellus</taxon>
    </lineage>
</organism>
<dbReference type="Proteomes" id="UP000298030">
    <property type="component" value="Unassembled WGS sequence"/>
</dbReference>
<evidence type="ECO:0000313" key="2">
    <source>
        <dbReference type="Proteomes" id="UP000298030"/>
    </source>
</evidence>
<dbReference type="AlphaFoldDB" id="A0A4Y7T761"/>
<reference evidence="1 2" key="1">
    <citation type="journal article" date="2019" name="Nat. Ecol. Evol.">
        <title>Megaphylogeny resolves global patterns of mushroom evolution.</title>
        <authorList>
            <person name="Varga T."/>
            <person name="Krizsan K."/>
            <person name="Foldi C."/>
            <person name="Dima B."/>
            <person name="Sanchez-Garcia M."/>
            <person name="Sanchez-Ramirez S."/>
            <person name="Szollosi G.J."/>
            <person name="Szarkandi J.G."/>
            <person name="Papp V."/>
            <person name="Albert L."/>
            <person name="Andreopoulos W."/>
            <person name="Angelini C."/>
            <person name="Antonin V."/>
            <person name="Barry K.W."/>
            <person name="Bougher N.L."/>
            <person name="Buchanan P."/>
            <person name="Buyck B."/>
            <person name="Bense V."/>
            <person name="Catcheside P."/>
            <person name="Chovatia M."/>
            <person name="Cooper J."/>
            <person name="Damon W."/>
            <person name="Desjardin D."/>
            <person name="Finy P."/>
            <person name="Geml J."/>
            <person name="Haridas S."/>
            <person name="Hughes K."/>
            <person name="Justo A."/>
            <person name="Karasinski D."/>
            <person name="Kautmanova I."/>
            <person name="Kiss B."/>
            <person name="Kocsube S."/>
            <person name="Kotiranta H."/>
            <person name="LaButti K.M."/>
            <person name="Lechner B.E."/>
            <person name="Liimatainen K."/>
            <person name="Lipzen A."/>
            <person name="Lukacs Z."/>
            <person name="Mihaltcheva S."/>
            <person name="Morgado L.N."/>
            <person name="Niskanen T."/>
            <person name="Noordeloos M.E."/>
            <person name="Ohm R.A."/>
            <person name="Ortiz-Santana B."/>
            <person name="Ovrebo C."/>
            <person name="Racz N."/>
            <person name="Riley R."/>
            <person name="Savchenko A."/>
            <person name="Shiryaev A."/>
            <person name="Soop K."/>
            <person name="Spirin V."/>
            <person name="Szebenyi C."/>
            <person name="Tomsovsky M."/>
            <person name="Tulloss R.E."/>
            <person name="Uehling J."/>
            <person name="Grigoriev I.V."/>
            <person name="Vagvolgyi C."/>
            <person name="Papp T."/>
            <person name="Martin F.M."/>
            <person name="Miettinen O."/>
            <person name="Hibbett D.S."/>
            <person name="Nagy L.G."/>
        </authorList>
    </citation>
    <scope>NUCLEOTIDE SEQUENCE [LARGE SCALE GENOMIC DNA]</scope>
    <source>
        <strain evidence="1 2">FP101781</strain>
    </source>
</reference>
<evidence type="ECO:0000313" key="1">
    <source>
        <dbReference type="EMBL" id="TEB29788.1"/>
    </source>
</evidence>
<comment type="caution">
    <text evidence="1">The sequence shown here is derived from an EMBL/GenBank/DDBJ whole genome shotgun (WGS) entry which is preliminary data.</text>
</comment>
<protein>
    <submittedName>
        <fullName evidence="1">Uncharacterized protein</fullName>
    </submittedName>
</protein>
<sequence>MQGLQRALRTLSLSGGQKVSPGMNRTVLLDQRIFYVAPKGAIEDVAAVLTAYIFGGLHRGKDGFYDWFGWETLKRRVSEVIDTLFNDDQYLRVEFSRTQACIAKEVFERIRREYGHLSPVFVLRLDADVTSKFNDAWKHVENGHVDPEYLERLQARTAIFADLHAKTIGGLDLTRALNSILAKITTPELFDLLLFTFLSRALTDTGVKLWTESWKQIIAQVDVKIPESSWEGSWSYESVWGVVEMFREDSENILDVCRVPWREVQDFQDWELRGLCDTIRHRVQGGVEVEGFCRLGIGQLLPYLAFALSFGGMG</sequence>
<name>A0A4Y7T761_COPMI</name>